<dbReference type="Proteomes" id="UP000291088">
    <property type="component" value="Unassembled WGS sequence"/>
</dbReference>
<dbReference type="PANTHER" id="PTHR43464">
    <property type="entry name" value="METHYLTRANSFERASE"/>
    <property type="match status" value="1"/>
</dbReference>
<evidence type="ECO:0000313" key="2">
    <source>
        <dbReference type="EMBL" id="RYC09914.1"/>
    </source>
</evidence>
<proteinExistence type="predicted"/>
<protein>
    <submittedName>
        <fullName evidence="2">Class I SAM-dependent methyltransferase</fullName>
    </submittedName>
</protein>
<dbReference type="GO" id="GO:0032259">
    <property type="term" value="P:methylation"/>
    <property type="evidence" value="ECO:0007669"/>
    <property type="project" value="UniProtKB-KW"/>
</dbReference>
<keyword evidence="2" id="KW-0489">Methyltransferase</keyword>
<dbReference type="InterPro" id="IPR041698">
    <property type="entry name" value="Methyltransf_25"/>
</dbReference>
<comment type="caution">
    <text evidence="2">The sequence shown here is derived from an EMBL/GenBank/DDBJ whole genome shotgun (WGS) entry which is preliminary data.</text>
</comment>
<dbReference type="GO" id="GO:0008168">
    <property type="term" value="F:methyltransferase activity"/>
    <property type="evidence" value="ECO:0007669"/>
    <property type="project" value="UniProtKB-KW"/>
</dbReference>
<name>A0A4Q2SZ63_9HYPH</name>
<dbReference type="RefSeq" id="WP_129333311.1">
    <property type="nucleotide sequence ID" value="NZ_SDVB01000253.1"/>
</dbReference>
<organism evidence="2 3">
    <name type="scientific">Ciceribacter ferrooxidans</name>
    <dbReference type="NCBI Taxonomy" id="2509717"/>
    <lineage>
        <taxon>Bacteria</taxon>
        <taxon>Pseudomonadati</taxon>
        <taxon>Pseudomonadota</taxon>
        <taxon>Alphaproteobacteria</taxon>
        <taxon>Hyphomicrobiales</taxon>
        <taxon>Rhizobiaceae</taxon>
        <taxon>Ciceribacter</taxon>
    </lineage>
</organism>
<dbReference type="CDD" id="cd02440">
    <property type="entry name" value="AdoMet_MTases"/>
    <property type="match status" value="1"/>
</dbReference>
<evidence type="ECO:0000313" key="3">
    <source>
        <dbReference type="Proteomes" id="UP000291088"/>
    </source>
</evidence>
<dbReference type="Pfam" id="PF13649">
    <property type="entry name" value="Methyltransf_25"/>
    <property type="match status" value="1"/>
</dbReference>
<dbReference type="OrthoDB" id="9811589at2"/>
<dbReference type="PANTHER" id="PTHR43464:SF92">
    <property type="entry name" value="SLR1071 PROTEIN"/>
    <property type="match status" value="1"/>
</dbReference>
<keyword evidence="3" id="KW-1185">Reference proteome</keyword>
<accession>A0A4Q2SZ63</accession>
<evidence type="ECO:0000259" key="1">
    <source>
        <dbReference type="Pfam" id="PF13649"/>
    </source>
</evidence>
<sequence>MPVDDAFSRHDMAILYDSFNGDGPDREFYLRLAGSPCRILDLGCGTGSLTLALARRGHAVTGLDPAPGMLAVARAKDTDRIVEWVSGSAMGFTLDREFDLVIMTGHVFQVFLDDPEASAVLASAYKHLAPGGRLAFESRNPLVREWERWTEPLTRARADVPDLGPVEVYYRVQQVEAEHVTFDTVFTLIETGERRTSASTLRFPGRATIARLLDDAGFRTVDWYGDWKRSPLTPQSSEIIAIASR</sequence>
<reference evidence="2 3" key="1">
    <citation type="submission" date="2019-01" db="EMBL/GenBank/DDBJ databases">
        <authorList>
            <person name="Deng T."/>
        </authorList>
    </citation>
    <scope>NUCLEOTIDE SEQUENCE [LARGE SCALE GENOMIC DNA]</scope>
    <source>
        <strain evidence="2 3">F8825</strain>
    </source>
</reference>
<feature type="domain" description="Methyltransferase" evidence="1">
    <location>
        <begin position="39"/>
        <end position="132"/>
    </location>
</feature>
<dbReference type="EMBL" id="SDVB01000253">
    <property type="protein sequence ID" value="RYC09914.1"/>
    <property type="molecule type" value="Genomic_DNA"/>
</dbReference>
<dbReference type="AlphaFoldDB" id="A0A4Q2SZ63"/>
<gene>
    <name evidence="2" type="ORF">EUU22_17675</name>
</gene>
<dbReference type="InterPro" id="IPR029063">
    <property type="entry name" value="SAM-dependent_MTases_sf"/>
</dbReference>
<keyword evidence="2" id="KW-0808">Transferase</keyword>
<dbReference type="SUPFAM" id="SSF53335">
    <property type="entry name" value="S-adenosyl-L-methionine-dependent methyltransferases"/>
    <property type="match status" value="1"/>
</dbReference>
<dbReference type="Gene3D" id="3.40.50.150">
    <property type="entry name" value="Vaccinia Virus protein VP39"/>
    <property type="match status" value="1"/>
</dbReference>